<evidence type="ECO:0000313" key="2">
    <source>
        <dbReference type="Proteomes" id="UP001274830"/>
    </source>
</evidence>
<feature type="non-terminal residue" evidence="1">
    <location>
        <position position="1"/>
    </location>
</feature>
<reference evidence="1" key="1">
    <citation type="submission" date="2023-07" db="EMBL/GenBank/DDBJ databases">
        <title>Black Yeasts Isolated from many extreme environments.</title>
        <authorList>
            <person name="Coleine C."/>
            <person name="Stajich J.E."/>
            <person name="Selbmann L."/>
        </authorList>
    </citation>
    <scope>NUCLEOTIDE SEQUENCE</scope>
    <source>
        <strain evidence="1">CCFEE 5485</strain>
    </source>
</reference>
<dbReference type="AlphaFoldDB" id="A0AAE1C670"/>
<comment type="caution">
    <text evidence="1">The sequence shown here is derived from an EMBL/GenBank/DDBJ whole genome shotgun (WGS) entry which is preliminary data.</text>
</comment>
<gene>
    <name evidence="1" type="ORF">LTR78_000059</name>
</gene>
<evidence type="ECO:0000313" key="1">
    <source>
        <dbReference type="EMBL" id="KAK3679683.1"/>
    </source>
</evidence>
<accession>A0AAE1C670</accession>
<name>A0AAE1C670_9PEZI</name>
<proteinExistence type="predicted"/>
<keyword evidence="2" id="KW-1185">Reference proteome</keyword>
<sequence>AIQLKSDRMTHGPPTIDIIWNNLNRDRENSSWTLSRGPTGPSIDKLCIRIAKLVEDGWIALHLVAMTEYTCVVTCTSTATEAEFRRVAWGHEG</sequence>
<dbReference type="EMBL" id="JAUTXT010000001">
    <property type="protein sequence ID" value="KAK3679683.1"/>
    <property type="molecule type" value="Genomic_DNA"/>
</dbReference>
<protein>
    <submittedName>
        <fullName evidence="1">Uncharacterized protein</fullName>
    </submittedName>
</protein>
<organism evidence="1 2">
    <name type="scientific">Recurvomyces mirabilis</name>
    <dbReference type="NCBI Taxonomy" id="574656"/>
    <lineage>
        <taxon>Eukaryota</taxon>
        <taxon>Fungi</taxon>
        <taxon>Dikarya</taxon>
        <taxon>Ascomycota</taxon>
        <taxon>Pezizomycotina</taxon>
        <taxon>Dothideomycetes</taxon>
        <taxon>Dothideomycetidae</taxon>
        <taxon>Mycosphaerellales</taxon>
        <taxon>Teratosphaeriaceae</taxon>
        <taxon>Recurvomyces</taxon>
    </lineage>
</organism>
<dbReference type="Proteomes" id="UP001274830">
    <property type="component" value="Unassembled WGS sequence"/>
</dbReference>